<evidence type="ECO:0000313" key="1">
    <source>
        <dbReference type="EMBL" id="QSQ10491.1"/>
    </source>
</evidence>
<dbReference type="AlphaFoldDB" id="A0A8A0RQ39"/>
<evidence type="ECO:0000313" key="2">
    <source>
        <dbReference type="Proteomes" id="UP000662904"/>
    </source>
</evidence>
<accession>A0A8A0RQ39</accession>
<protein>
    <submittedName>
        <fullName evidence="1">Uncharacterized protein</fullName>
    </submittedName>
</protein>
<reference evidence="1" key="1">
    <citation type="submission" date="2020-07" db="EMBL/GenBank/DDBJ databases">
        <title>Koleobacter methoxysyntrophicus gen. nov., sp. nov., a novel anaerobic bacterium isolated from deep subsurface oil field and proposal of Koleobacterales ord. nov. in the phylum Firmicutes.</title>
        <authorList>
            <person name="Sakamoto S."/>
            <person name="Tamaki H."/>
        </authorList>
    </citation>
    <scope>NUCLEOTIDE SEQUENCE</scope>
    <source>
        <strain evidence="1">NRmbB1</strain>
    </source>
</reference>
<dbReference type="Proteomes" id="UP000662904">
    <property type="component" value="Chromosome"/>
</dbReference>
<dbReference type="RefSeq" id="WP_206707798.1">
    <property type="nucleotide sequence ID" value="NZ_CP059066.1"/>
</dbReference>
<dbReference type="EMBL" id="CP059066">
    <property type="protein sequence ID" value="QSQ10491.1"/>
    <property type="molecule type" value="Genomic_DNA"/>
</dbReference>
<dbReference type="InterPro" id="IPR020857">
    <property type="entry name" value="Serum_albumin_CS"/>
</dbReference>
<dbReference type="PROSITE" id="PS00212">
    <property type="entry name" value="ALBUMIN_1"/>
    <property type="match status" value="1"/>
</dbReference>
<proteinExistence type="predicted"/>
<gene>
    <name evidence="1" type="ORF">H0A61_02899</name>
</gene>
<sequence>MEIQYNEGYFFGEITKEDFEERKERFEDIDEDCCHCEKKSCCFDTNVEKLLADGNTAKTLLLIAIGEDLDDSDSLFVQNFDKILVYSSGYGYLTDDTETLLKVIDKKGKERYFILDNEPIEIYFGSYDEDDIEAAYYEQAELLDCRPKDFMKCIDRFVSQLPEPPDLIGICVTM</sequence>
<keyword evidence="2" id="KW-1185">Reference proteome</keyword>
<organism evidence="1 2">
    <name type="scientific">Koleobacter methoxysyntrophicus</name>
    <dbReference type="NCBI Taxonomy" id="2751313"/>
    <lineage>
        <taxon>Bacteria</taxon>
        <taxon>Bacillati</taxon>
        <taxon>Bacillota</taxon>
        <taxon>Clostridia</taxon>
        <taxon>Koleobacterales</taxon>
        <taxon>Koleobacteraceae</taxon>
        <taxon>Koleobacter</taxon>
    </lineage>
</organism>
<dbReference type="KEGG" id="kme:H0A61_02899"/>
<name>A0A8A0RQ39_9FIRM</name>